<dbReference type="SUPFAM" id="SSF49354">
    <property type="entry name" value="PapD-like"/>
    <property type="match status" value="1"/>
</dbReference>
<protein>
    <recommendedName>
        <fullName evidence="3">MSP domain-containing protein</fullName>
    </recommendedName>
</protein>
<dbReference type="InParanoid" id="C1EAA8"/>
<feature type="coiled-coil region" evidence="1">
    <location>
        <begin position="474"/>
        <end position="505"/>
    </location>
</feature>
<feature type="region of interest" description="Disordered" evidence="2">
    <location>
        <begin position="1"/>
        <end position="61"/>
    </location>
</feature>
<dbReference type="OMA" id="EANAHEE"/>
<evidence type="ECO:0000259" key="3">
    <source>
        <dbReference type="Pfam" id="PF00635"/>
    </source>
</evidence>
<sequence length="743" mass="79911">MGFFSPSRKKQPAEEARGSDGDGGDPASAASDPAPAVTTGVPRPALVSSDRRAAPPPVVAPTNITSCITADDDGAWRFQPCTVVVHNPGAAPVLFKVKALHPDEVFVKPNQGAIAAGDDIELTLTFKHPDVAETSAPRPNELAVLSLACDAGHSLPCDPAVEQPPSVFVSRAFDAADKHRAFPARKVAVNFDITVAKAVRRACEAAAREAEGRACEAAARSARARARGEAARRFGCVWRALARTRALARQGYYSEDLASEVRAMEARFESGLAAARAENDGLRTNLEISRGNAAREEAECRRLEAEIDELSLELEHTRAEADRARAEANAHEEAAASASAAAGVAADRLLSAEKSREEKRDRIVEMVKAEAEGKIAQETTRMATEHARRRKLFDDVVTNLTGRCEASDKERHDAVAKLELSRSELADARRRLDTLHRAVPNVLANVHARWKLGGGDGTWTARVVFATWRHVAVIARESERLNRCVEELVRERAERETMIREARREARLDAERTASARVVRLESANDALMTDLRDASDAAQLARGEVARLARLRETDSTENARRMRAELDAKEAREEAKAHARRIRALRDLSSRVGRSPVEGPGGRGGPVAEDSCAGCSDDDDEPSSPASRLDAEARENLRRGSLMKRTGSSPPPSPSRRAASRDPHVLLSRAKSAARASSQASAGWGGWGDGDRATPPPSPAGCAQLATRRAERGGAGVDGYLALARAAARRFNEPLVSPPAA</sequence>
<name>C1EAA8_MICCC</name>
<dbReference type="EMBL" id="CP001328">
    <property type="protein sequence ID" value="ACO65172.1"/>
    <property type="molecule type" value="Genomic_DNA"/>
</dbReference>
<organism evidence="4 5">
    <name type="scientific">Micromonas commoda (strain RCC299 / NOUM17 / CCMP2709)</name>
    <name type="common">Picoplanktonic green alga</name>
    <dbReference type="NCBI Taxonomy" id="296587"/>
    <lineage>
        <taxon>Eukaryota</taxon>
        <taxon>Viridiplantae</taxon>
        <taxon>Chlorophyta</taxon>
        <taxon>Mamiellophyceae</taxon>
        <taxon>Mamiellales</taxon>
        <taxon>Mamiellaceae</taxon>
        <taxon>Micromonas</taxon>
    </lineage>
</organism>
<gene>
    <name evidence="4" type="ORF">MICPUN_60008</name>
</gene>
<dbReference type="Gene3D" id="2.60.40.10">
    <property type="entry name" value="Immunoglobulins"/>
    <property type="match status" value="1"/>
</dbReference>
<feature type="compositionally biased region" description="Basic and acidic residues" evidence="2">
    <location>
        <begin position="631"/>
        <end position="640"/>
    </location>
</feature>
<keyword evidence="5" id="KW-1185">Reference proteome</keyword>
<proteinExistence type="predicted"/>
<evidence type="ECO:0000256" key="1">
    <source>
        <dbReference type="SAM" id="Coils"/>
    </source>
</evidence>
<feature type="region of interest" description="Disordered" evidence="2">
    <location>
        <begin position="588"/>
        <end position="709"/>
    </location>
</feature>
<dbReference type="AlphaFoldDB" id="C1EAA8"/>
<feature type="compositionally biased region" description="Low complexity" evidence="2">
    <location>
        <begin position="25"/>
        <end position="36"/>
    </location>
</feature>
<dbReference type="InterPro" id="IPR013783">
    <property type="entry name" value="Ig-like_fold"/>
</dbReference>
<dbReference type="InterPro" id="IPR000535">
    <property type="entry name" value="MSP_dom"/>
</dbReference>
<feature type="compositionally biased region" description="Low complexity" evidence="2">
    <location>
        <begin position="670"/>
        <end position="684"/>
    </location>
</feature>
<accession>C1EAA8</accession>
<keyword evidence="1" id="KW-0175">Coiled coil</keyword>
<dbReference type="KEGG" id="mis:MICPUN_60008"/>
<dbReference type="Proteomes" id="UP000002009">
    <property type="component" value="Chromosome 7"/>
</dbReference>
<evidence type="ECO:0000313" key="5">
    <source>
        <dbReference type="Proteomes" id="UP000002009"/>
    </source>
</evidence>
<dbReference type="Pfam" id="PF00635">
    <property type="entry name" value="Motile_Sperm"/>
    <property type="match status" value="1"/>
</dbReference>
<feature type="domain" description="MSP" evidence="3">
    <location>
        <begin position="80"/>
        <end position="136"/>
    </location>
</feature>
<feature type="coiled-coil region" evidence="1">
    <location>
        <begin position="286"/>
        <end position="341"/>
    </location>
</feature>
<evidence type="ECO:0000256" key="2">
    <source>
        <dbReference type="SAM" id="MobiDB-lite"/>
    </source>
</evidence>
<dbReference type="OrthoDB" id="10687664at2759"/>
<dbReference type="GeneID" id="8244860"/>
<reference evidence="4 5" key="1">
    <citation type="journal article" date="2009" name="Science">
        <title>Green evolution and dynamic adaptations revealed by genomes of the marine picoeukaryotes Micromonas.</title>
        <authorList>
            <person name="Worden A.Z."/>
            <person name="Lee J.H."/>
            <person name="Mock T."/>
            <person name="Rouze P."/>
            <person name="Simmons M.P."/>
            <person name="Aerts A.L."/>
            <person name="Allen A.E."/>
            <person name="Cuvelier M.L."/>
            <person name="Derelle E."/>
            <person name="Everett M.V."/>
            <person name="Foulon E."/>
            <person name="Grimwood J."/>
            <person name="Gundlach H."/>
            <person name="Henrissat B."/>
            <person name="Napoli C."/>
            <person name="McDonald S.M."/>
            <person name="Parker M.S."/>
            <person name="Rombauts S."/>
            <person name="Salamov A."/>
            <person name="Von Dassow P."/>
            <person name="Badger J.H."/>
            <person name="Coutinho P.M."/>
            <person name="Demir E."/>
            <person name="Dubchak I."/>
            <person name="Gentemann C."/>
            <person name="Eikrem W."/>
            <person name="Gready J.E."/>
            <person name="John U."/>
            <person name="Lanier W."/>
            <person name="Lindquist E.A."/>
            <person name="Lucas S."/>
            <person name="Mayer K.F."/>
            <person name="Moreau H."/>
            <person name="Not F."/>
            <person name="Otillar R."/>
            <person name="Panaud O."/>
            <person name="Pangilinan J."/>
            <person name="Paulsen I."/>
            <person name="Piegu B."/>
            <person name="Poliakov A."/>
            <person name="Robbens S."/>
            <person name="Schmutz J."/>
            <person name="Toulza E."/>
            <person name="Wyss T."/>
            <person name="Zelensky A."/>
            <person name="Zhou K."/>
            <person name="Armbrust E.V."/>
            <person name="Bhattacharya D."/>
            <person name="Goodenough U.W."/>
            <person name="Van de Peer Y."/>
            <person name="Grigoriev I.V."/>
        </authorList>
    </citation>
    <scope>NUCLEOTIDE SEQUENCE [LARGE SCALE GENOMIC DNA]</scope>
    <source>
        <strain evidence="5">RCC299 / NOUM17</strain>
    </source>
</reference>
<dbReference type="RefSeq" id="XP_002503914.1">
    <property type="nucleotide sequence ID" value="XM_002503868.1"/>
</dbReference>
<evidence type="ECO:0000313" key="4">
    <source>
        <dbReference type="EMBL" id="ACO65172.1"/>
    </source>
</evidence>
<feature type="compositionally biased region" description="Basic and acidic residues" evidence="2">
    <location>
        <begin position="11"/>
        <end position="20"/>
    </location>
</feature>
<dbReference type="InterPro" id="IPR008962">
    <property type="entry name" value="PapD-like_sf"/>
</dbReference>